<evidence type="ECO:0000256" key="3">
    <source>
        <dbReference type="ARBA" id="ARBA00022448"/>
    </source>
</evidence>
<keyword evidence="8 9" id="KW-0472">Membrane</keyword>
<feature type="transmembrane region" description="Helical" evidence="9">
    <location>
        <begin position="342"/>
        <end position="361"/>
    </location>
</feature>
<dbReference type="AlphaFoldDB" id="A0A5N5ML32"/>
<dbReference type="EMBL" id="VFJC01000013">
    <property type="protein sequence ID" value="KAB5555628.1"/>
    <property type="molecule type" value="Genomic_DNA"/>
</dbReference>
<comment type="subcellular location">
    <subcellularLocation>
        <location evidence="1 9">Mitochondrion membrane</location>
        <topology evidence="1 9">Multi-pass membrane protein</topology>
    </subcellularLocation>
</comment>
<protein>
    <recommendedName>
        <fullName evidence="9">Sidoreflexin</fullName>
    </recommendedName>
</protein>
<evidence type="ECO:0000313" key="11">
    <source>
        <dbReference type="Proteomes" id="UP000327468"/>
    </source>
</evidence>
<dbReference type="GO" id="GO:0140300">
    <property type="term" value="P:serine import into mitochondrion"/>
    <property type="evidence" value="ECO:0007669"/>
    <property type="project" value="TreeGrafter"/>
</dbReference>
<organism evidence="10 11">
    <name type="scientific">Pangasianodon hypophthalmus</name>
    <name type="common">Striped catfish</name>
    <name type="synonym">Helicophagus hypophthalmus</name>
    <dbReference type="NCBI Taxonomy" id="310915"/>
    <lineage>
        <taxon>Eukaryota</taxon>
        <taxon>Metazoa</taxon>
        <taxon>Chordata</taxon>
        <taxon>Craniata</taxon>
        <taxon>Vertebrata</taxon>
        <taxon>Euteleostomi</taxon>
        <taxon>Actinopterygii</taxon>
        <taxon>Neopterygii</taxon>
        <taxon>Teleostei</taxon>
        <taxon>Ostariophysi</taxon>
        <taxon>Siluriformes</taxon>
        <taxon>Pangasiidae</taxon>
        <taxon>Pangasianodon</taxon>
    </lineage>
</organism>
<feature type="transmembrane region" description="Helical" evidence="9">
    <location>
        <begin position="303"/>
        <end position="321"/>
    </location>
</feature>
<keyword evidence="7 9" id="KW-0496">Mitochondrion</keyword>
<name>A0A5N5ML32_PANHP</name>
<comment type="caution">
    <text evidence="9">Lacks conserved residue(s) required for the propagation of feature annotation.</text>
</comment>
<keyword evidence="5" id="KW-0029">Amino-acid transport</keyword>
<dbReference type="PANTHER" id="PTHR11153">
    <property type="entry name" value="SIDEROFLEXIN"/>
    <property type="match status" value="1"/>
</dbReference>
<dbReference type="GO" id="GO:0005743">
    <property type="term" value="C:mitochondrial inner membrane"/>
    <property type="evidence" value="ECO:0007669"/>
    <property type="project" value="TreeGrafter"/>
</dbReference>
<dbReference type="GO" id="GO:0015075">
    <property type="term" value="F:monoatomic ion transmembrane transporter activity"/>
    <property type="evidence" value="ECO:0007669"/>
    <property type="project" value="InterPro"/>
</dbReference>
<reference evidence="10 11" key="1">
    <citation type="submission" date="2019-06" db="EMBL/GenBank/DDBJ databases">
        <title>A chromosome-scale genome assembly of the striped catfish, Pangasianodon hypophthalmus.</title>
        <authorList>
            <person name="Wen M."/>
            <person name="Zahm M."/>
            <person name="Roques C."/>
            <person name="Cabau C."/>
            <person name="Klopp C."/>
            <person name="Donnadieu C."/>
            <person name="Jouanno E."/>
            <person name="Avarre J.-C."/>
            <person name="Campet M."/>
            <person name="Ha T.T.T."/>
            <person name="Dugue R."/>
            <person name="Lampietro C."/>
            <person name="Louis A."/>
            <person name="Herpin A."/>
            <person name="Echchiki A."/>
            <person name="Berthelot C."/>
            <person name="Parey E."/>
            <person name="Roest-Crollius H."/>
            <person name="Braasch I."/>
            <person name="Postlethwait J."/>
            <person name="Bobe J."/>
            <person name="Montfort J."/>
            <person name="Bouchez O."/>
            <person name="Begum T."/>
            <person name="Schartl M."/>
            <person name="Guiguen Y."/>
        </authorList>
    </citation>
    <scope>NUCLEOTIDE SEQUENCE [LARGE SCALE GENOMIC DNA]</scope>
    <source>
        <strain evidence="10 11">Indonesia</strain>
        <tissue evidence="10">Blood</tissue>
    </source>
</reference>
<dbReference type="Pfam" id="PF03820">
    <property type="entry name" value="SFXNs"/>
    <property type="match status" value="1"/>
</dbReference>
<keyword evidence="6 9" id="KW-1133">Transmembrane helix</keyword>
<dbReference type="InterPro" id="IPR004686">
    <property type="entry name" value="Mtc"/>
</dbReference>
<comment type="caution">
    <text evidence="10">The sequence shown here is derived from an EMBL/GenBank/DDBJ whole genome shotgun (WGS) entry which is preliminary data.</text>
</comment>
<keyword evidence="11" id="KW-1185">Reference proteome</keyword>
<evidence type="ECO:0000256" key="9">
    <source>
        <dbReference type="RuleBase" id="RU362000"/>
    </source>
</evidence>
<evidence type="ECO:0000313" key="10">
    <source>
        <dbReference type="EMBL" id="KAB5555628.1"/>
    </source>
</evidence>
<comment type="similarity">
    <text evidence="2 9">Belongs to the sideroflexin family.</text>
</comment>
<dbReference type="NCBIfam" id="TIGR00798">
    <property type="entry name" value="mtc"/>
    <property type="match status" value="1"/>
</dbReference>
<evidence type="ECO:0000256" key="5">
    <source>
        <dbReference type="ARBA" id="ARBA00022970"/>
    </source>
</evidence>
<dbReference type="PANTHER" id="PTHR11153:SF14">
    <property type="entry name" value="SIDEROFLEXIN-2"/>
    <property type="match status" value="1"/>
</dbReference>
<evidence type="ECO:0000256" key="1">
    <source>
        <dbReference type="ARBA" id="ARBA00004225"/>
    </source>
</evidence>
<keyword evidence="4 9" id="KW-0812">Transmembrane</keyword>
<evidence type="ECO:0000256" key="4">
    <source>
        <dbReference type="ARBA" id="ARBA00022692"/>
    </source>
</evidence>
<evidence type="ECO:0000256" key="6">
    <source>
        <dbReference type="ARBA" id="ARBA00022989"/>
    </source>
</evidence>
<keyword evidence="3" id="KW-0813">Transport</keyword>
<evidence type="ECO:0000256" key="7">
    <source>
        <dbReference type="ARBA" id="ARBA00023128"/>
    </source>
</evidence>
<evidence type="ECO:0000256" key="8">
    <source>
        <dbReference type="ARBA" id="ARBA00023136"/>
    </source>
</evidence>
<proteinExistence type="inferred from homology"/>
<evidence type="ECO:0000256" key="2">
    <source>
        <dbReference type="ARBA" id="ARBA00005974"/>
    </source>
</evidence>
<sequence>MILHIHQSILAFFKANVPIAQGSARFCDWQRRCHVLPRAYRDLHRHPAPCYYSHSPSRPTPPTPSHTCLETGESTMAALSGFDIDAPRWDQSTFIGRLKHFFNITDCRTAVLSNAKLDEAKALVDSCRAGSIPPGTTEEQLHYAKKLYDSAFHPDTGDRMNLIGRMSFQVPGGMAITGFMLQFYRTVPAVVFWQWVNQSFNALVNYTNRNAASPITPKQIGVAYATATSTALATAVGLNLYTKKAPPLVARWVPFAAVAAANCVNIPMMRQQEILNGIAVTDENGNKLGDSRKAAVKGITQVVVSRITMAAPGMIILPIIMERLERYRFMQKITFLHAPLQVMMVGVFLIFMVPAACSLFPQRCALSVSKLEPELRESIISQYGDSITHVYFNKGL</sequence>
<gene>
    <name evidence="10" type="ORF">PHYPO_G00036330</name>
</gene>
<dbReference type="Proteomes" id="UP000327468">
    <property type="component" value="Chromosome 12"/>
</dbReference>
<accession>A0A5N5ML32</accession>